<evidence type="ECO:0000313" key="4">
    <source>
        <dbReference type="Proteomes" id="UP000663829"/>
    </source>
</evidence>
<dbReference type="EMBL" id="CAJOBC010035300">
    <property type="protein sequence ID" value="CAF4112232.1"/>
    <property type="molecule type" value="Genomic_DNA"/>
</dbReference>
<accession>A0A815D6K4</accession>
<dbReference type="OrthoDB" id="10017711at2759"/>
<reference evidence="2" key="1">
    <citation type="submission" date="2021-02" db="EMBL/GenBank/DDBJ databases">
        <authorList>
            <person name="Nowell W R."/>
        </authorList>
    </citation>
    <scope>NUCLEOTIDE SEQUENCE</scope>
</reference>
<dbReference type="Proteomes" id="UP000663829">
    <property type="component" value="Unassembled WGS sequence"/>
</dbReference>
<gene>
    <name evidence="2" type="ORF">GPM918_LOCUS28310</name>
    <name evidence="3" type="ORF">SRO942_LOCUS28800</name>
</gene>
<dbReference type="AlphaFoldDB" id="A0A815D6K4"/>
<comment type="caution">
    <text evidence="2">The sequence shown here is derived from an EMBL/GenBank/DDBJ whole genome shotgun (WGS) entry which is preliminary data.</text>
</comment>
<proteinExistence type="predicted"/>
<protein>
    <submittedName>
        <fullName evidence="2">Uncharacterized protein</fullName>
    </submittedName>
</protein>
<evidence type="ECO:0000256" key="1">
    <source>
        <dbReference type="SAM" id="MobiDB-lite"/>
    </source>
</evidence>
<name>A0A815D6K4_9BILA</name>
<feature type="region of interest" description="Disordered" evidence="1">
    <location>
        <begin position="65"/>
        <end position="87"/>
    </location>
</feature>
<evidence type="ECO:0000313" key="3">
    <source>
        <dbReference type="EMBL" id="CAF4112232.1"/>
    </source>
</evidence>
<feature type="region of interest" description="Disordered" evidence="1">
    <location>
        <begin position="166"/>
        <end position="188"/>
    </location>
</feature>
<feature type="compositionally biased region" description="Basic and acidic residues" evidence="1">
    <location>
        <begin position="166"/>
        <end position="177"/>
    </location>
</feature>
<feature type="compositionally biased region" description="Polar residues" evidence="1">
    <location>
        <begin position="178"/>
        <end position="188"/>
    </location>
</feature>
<evidence type="ECO:0000313" key="2">
    <source>
        <dbReference type="EMBL" id="CAF1296676.1"/>
    </source>
</evidence>
<keyword evidence="4" id="KW-1185">Reference proteome</keyword>
<sequence length="188" mass="21534">MSIHPIQNNGTGIPSSTIALNGNKRKIKEEVRYKFRLQSAPPLSLTHFARTSTGLLNIVEDKWKHSGKYRPPKDPEYMSPKTRKPPPPIEVKTWMPAGQFKHIRPTSISPETRSPLPNQRLLNQPLPKWMPAGKIIHKPIPYFDPPALRWSLQLLMRSTPDMSLTRRETKSHLKTSEDVNTNYTSEVV</sequence>
<dbReference type="Proteomes" id="UP000681722">
    <property type="component" value="Unassembled WGS sequence"/>
</dbReference>
<organism evidence="2 4">
    <name type="scientific">Didymodactylos carnosus</name>
    <dbReference type="NCBI Taxonomy" id="1234261"/>
    <lineage>
        <taxon>Eukaryota</taxon>
        <taxon>Metazoa</taxon>
        <taxon>Spiralia</taxon>
        <taxon>Gnathifera</taxon>
        <taxon>Rotifera</taxon>
        <taxon>Eurotatoria</taxon>
        <taxon>Bdelloidea</taxon>
        <taxon>Philodinida</taxon>
        <taxon>Philodinidae</taxon>
        <taxon>Didymodactylos</taxon>
    </lineage>
</organism>
<dbReference type="EMBL" id="CAJNOQ010012289">
    <property type="protein sequence ID" value="CAF1296676.1"/>
    <property type="molecule type" value="Genomic_DNA"/>
</dbReference>